<keyword evidence="10" id="KW-1185">Reference proteome</keyword>
<dbReference type="Proteomes" id="UP000256650">
    <property type="component" value="Unassembled WGS sequence"/>
</dbReference>
<keyword evidence="5 6" id="KW-0804">Transcription</keyword>
<dbReference type="NCBIfam" id="TIGR01951">
    <property type="entry name" value="nusB"/>
    <property type="match status" value="1"/>
</dbReference>
<dbReference type="HAMAP" id="MF_00073">
    <property type="entry name" value="NusB"/>
    <property type="match status" value="1"/>
</dbReference>
<evidence type="ECO:0000313" key="10">
    <source>
        <dbReference type="Proteomes" id="UP000256650"/>
    </source>
</evidence>
<dbReference type="EMBL" id="NXLS01000002">
    <property type="protein sequence ID" value="RDU63786.1"/>
    <property type="molecule type" value="Genomic_DNA"/>
</dbReference>
<dbReference type="InterPro" id="IPR035926">
    <property type="entry name" value="NusB-like_sf"/>
</dbReference>
<evidence type="ECO:0000256" key="5">
    <source>
        <dbReference type="ARBA" id="ARBA00023163"/>
    </source>
</evidence>
<dbReference type="GO" id="GO:0031564">
    <property type="term" value="P:transcription antitermination"/>
    <property type="evidence" value="ECO:0007669"/>
    <property type="project" value="UniProtKB-KW"/>
</dbReference>
<evidence type="ECO:0000256" key="3">
    <source>
        <dbReference type="ARBA" id="ARBA00022884"/>
    </source>
</evidence>
<dbReference type="CDD" id="cd00619">
    <property type="entry name" value="Terminator_NusB"/>
    <property type="match status" value="1"/>
</dbReference>
<accession>A0A3D8IFV5</accession>
<evidence type="ECO:0000259" key="8">
    <source>
        <dbReference type="Pfam" id="PF01029"/>
    </source>
</evidence>
<dbReference type="Gene3D" id="1.10.940.10">
    <property type="entry name" value="NusB-like"/>
    <property type="match status" value="1"/>
</dbReference>
<dbReference type="GO" id="GO:0005829">
    <property type="term" value="C:cytosol"/>
    <property type="evidence" value="ECO:0007669"/>
    <property type="project" value="TreeGrafter"/>
</dbReference>
<name>A0A3D8IFV5_9HELI</name>
<dbReference type="AlphaFoldDB" id="A0A3D8IFV5"/>
<feature type="region of interest" description="Disordered" evidence="7">
    <location>
        <begin position="150"/>
        <end position="250"/>
    </location>
</feature>
<comment type="similarity">
    <text evidence="1 6">Belongs to the NusB family.</text>
</comment>
<dbReference type="OrthoDB" id="9797817at2"/>
<dbReference type="GeneID" id="98656761"/>
<feature type="domain" description="NusB/RsmB/TIM44" evidence="8">
    <location>
        <begin position="6"/>
        <end position="130"/>
    </location>
</feature>
<evidence type="ECO:0000256" key="2">
    <source>
        <dbReference type="ARBA" id="ARBA00022814"/>
    </source>
</evidence>
<dbReference type="RefSeq" id="WP_115551111.1">
    <property type="nucleotide sequence ID" value="NZ_CAOVYC010000007.1"/>
</dbReference>
<reference evidence="9 10" key="1">
    <citation type="submission" date="2018-04" db="EMBL/GenBank/DDBJ databases">
        <title>Novel Campyloabacter and Helicobacter Species and Strains.</title>
        <authorList>
            <person name="Mannion A.J."/>
            <person name="Shen Z."/>
            <person name="Fox J.G."/>
        </authorList>
    </citation>
    <scope>NUCLEOTIDE SEQUENCE [LARGE SCALE GENOMIC DNA]</scope>
    <source>
        <strain evidence="9 10">MIT 99-5101</strain>
    </source>
</reference>
<dbReference type="InterPro" id="IPR011605">
    <property type="entry name" value="NusB_fam"/>
</dbReference>
<sequence>MATRSQVREVVVQLLYAYDSGNEGISKFVEEILEEHKIKNAQKNFAQELFSGVIANLESLDLRITHQLKDWDFERIGNIERAILRLGAYEIVFSKVDKAVVINEALEIAKNFSYELSVKFINGVLDGIAKNYKLSLKEIQVILEQQKISKEEEKARQKANETSKESLQKTIQKPRKVFGKSKVNTLKNTKSSRATKAKSKKSHHFKDKKSESRDSKSSKTKDLAAAQTKRGGKSGEKIQKNFKNLTPKDK</sequence>
<dbReference type="Pfam" id="PF01029">
    <property type="entry name" value="NusB"/>
    <property type="match status" value="1"/>
</dbReference>
<organism evidence="9 10">
    <name type="scientific">Helicobacter ganmani</name>
    <dbReference type="NCBI Taxonomy" id="60246"/>
    <lineage>
        <taxon>Bacteria</taxon>
        <taxon>Pseudomonadati</taxon>
        <taxon>Campylobacterota</taxon>
        <taxon>Epsilonproteobacteria</taxon>
        <taxon>Campylobacterales</taxon>
        <taxon>Helicobacteraceae</taxon>
        <taxon>Helicobacter</taxon>
    </lineage>
</organism>
<gene>
    <name evidence="6" type="primary">nusB</name>
    <name evidence="9" type="ORF">CQA43_02880</name>
</gene>
<evidence type="ECO:0000256" key="4">
    <source>
        <dbReference type="ARBA" id="ARBA00023015"/>
    </source>
</evidence>
<evidence type="ECO:0000256" key="1">
    <source>
        <dbReference type="ARBA" id="ARBA00005952"/>
    </source>
</evidence>
<comment type="function">
    <text evidence="6">Involved in transcription antitermination. Required for transcription of ribosomal RNA (rRNA) genes. Binds specifically to the boxA antiterminator sequence of the ribosomal RNA (rrn) operons.</text>
</comment>
<dbReference type="PANTHER" id="PTHR11078:SF3">
    <property type="entry name" value="ANTITERMINATION NUSB DOMAIN-CONTAINING PROTEIN"/>
    <property type="match status" value="1"/>
</dbReference>
<feature type="compositionally biased region" description="Basic and acidic residues" evidence="7">
    <location>
        <begin position="208"/>
        <end position="222"/>
    </location>
</feature>
<evidence type="ECO:0000313" key="9">
    <source>
        <dbReference type="EMBL" id="RDU63786.1"/>
    </source>
</evidence>
<dbReference type="GO" id="GO:0006353">
    <property type="term" value="P:DNA-templated transcription termination"/>
    <property type="evidence" value="ECO:0007669"/>
    <property type="project" value="UniProtKB-UniRule"/>
</dbReference>
<evidence type="ECO:0000256" key="6">
    <source>
        <dbReference type="HAMAP-Rule" id="MF_00073"/>
    </source>
</evidence>
<dbReference type="SUPFAM" id="SSF48013">
    <property type="entry name" value="NusB-like"/>
    <property type="match status" value="1"/>
</dbReference>
<keyword evidence="3 6" id="KW-0694">RNA-binding</keyword>
<keyword evidence="4 6" id="KW-0805">Transcription regulation</keyword>
<dbReference type="InterPro" id="IPR006027">
    <property type="entry name" value="NusB_RsmB_TIM44"/>
</dbReference>
<comment type="caution">
    <text evidence="9">The sequence shown here is derived from an EMBL/GenBank/DDBJ whole genome shotgun (WGS) entry which is preliminary data.</text>
</comment>
<evidence type="ECO:0000256" key="7">
    <source>
        <dbReference type="SAM" id="MobiDB-lite"/>
    </source>
</evidence>
<protein>
    <recommendedName>
        <fullName evidence="6">Transcription antitermination protein NusB</fullName>
    </recommendedName>
    <alternativeName>
        <fullName evidence="6">Antitermination factor NusB</fullName>
    </alternativeName>
</protein>
<dbReference type="GO" id="GO:0003723">
    <property type="term" value="F:RNA binding"/>
    <property type="evidence" value="ECO:0007669"/>
    <property type="project" value="UniProtKB-UniRule"/>
</dbReference>
<feature type="compositionally biased region" description="Basic and acidic residues" evidence="7">
    <location>
        <begin position="150"/>
        <end position="167"/>
    </location>
</feature>
<keyword evidence="2 6" id="KW-0889">Transcription antitermination</keyword>
<dbReference type="PANTHER" id="PTHR11078">
    <property type="entry name" value="N UTILIZATION SUBSTANCE PROTEIN B-RELATED"/>
    <property type="match status" value="1"/>
</dbReference>
<proteinExistence type="inferred from homology"/>
<feature type="compositionally biased region" description="Basic residues" evidence="7">
    <location>
        <begin position="193"/>
        <end position="207"/>
    </location>
</feature>